<feature type="compositionally biased region" description="Basic residues" evidence="4">
    <location>
        <begin position="259"/>
        <end position="278"/>
    </location>
</feature>
<dbReference type="Pfam" id="PF02735">
    <property type="entry name" value="Ku"/>
    <property type="match status" value="1"/>
</dbReference>
<dbReference type="HAMAP" id="MF_01875">
    <property type="entry name" value="Prokaryotic_Ku"/>
    <property type="match status" value="1"/>
</dbReference>
<evidence type="ECO:0000313" key="5">
    <source>
        <dbReference type="EMBL" id="PAE90992.1"/>
    </source>
</evidence>
<dbReference type="RefSeq" id="WP_011246446.1">
    <property type="nucleotide sequence ID" value="NZ_BOQQ01000005.1"/>
</dbReference>
<dbReference type="SUPFAM" id="SSF100939">
    <property type="entry name" value="SPOC domain-like"/>
    <property type="match status" value="1"/>
</dbReference>
<evidence type="ECO:0000256" key="2">
    <source>
        <dbReference type="ARBA" id="ARBA00023172"/>
    </source>
</evidence>
<dbReference type="GO" id="GO:0006310">
    <property type="term" value="P:DNA recombination"/>
    <property type="evidence" value="ECO:0007669"/>
    <property type="project" value="UniProtKB-KW"/>
</dbReference>
<comment type="subunit">
    <text evidence="3">Homodimer. Interacts with LigD.</text>
</comment>
<sequence length="278" mass="31901">MHTVWKGSIQFGLVHIPVKLHTATENKDIKMRQLHKKCHTPISYEKRCRHCEEAVEADDIVKAYEYAKNKFVVIEAEELEQFRKDNEDKAVQILDFVQLEEVDPIYFDRSYFLAPGDGGSKAYALLQRALADSKKIGIGKIIIRAKEHLAIVRTYGNALMMETIYFPDEVRKLADVPNLPEAPKVEEKELKTALLLIDQLTSEFDPESYTDEYREQLFDLIEQKKQGNKMVVSEPKEAERDTNVTDLMSALEASLERTKPKRKKAAASKRKTATKKNA</sequence>
<accession>A0A268P5I7</accession>
<protein>
    <recommendedName>
        <fullName evidence="3">Non-homologous end joining protein Ku</fullName>
    </recommendedName>
</protein>
<dbReference type="FunFam" id="2.40.290.10:FF:000004">
    <property type="entry name" value="Non-homologous end joining protein Ku"/>
    <property type="match status" value="1"/>
</dbReference>
<dbReference type="Proteomes" id="UP000216207">
    <property type="component" value="Unassembled WGS sequence"/>
</dbReference>
<evidence type="ECO:0000256" key="4">
    <source>
        <dbReference type="SAM" id="MobiDB-lite"/>
    </source>
</evidence>
<keyword evidence="2 3" id="KW-0233">DNA recombination</keyword>
<dbReference type="Gene3D" id="2.40.290.10">
    <property type="match status" value="1"/>
</dbReference>
<dbReference type="PANTHER" id="PTHR41251:SF1">
    <property type="entry name" value="NON-HOMOLOGOUS END JOINING PROTEIN KU"/>
    <property type="match status" value="1"/>
</dbReference>
<dbReference type="GO" id="GO:0006303">
    <property type="term" value="P:double-strand break repair via nonhomologous end joining"/>
    <property type="evidence" value="ECO:0007669"/>
    <property type="project" value="UniProtKB-UniRule"/>
</dbReference>
<dbReference type="CDD" id="cd00789">
    <property type="entry name" value="KU_like"/>
    <property type="match status" value="1"/>
</dbReference>
<dbReference type="OMA" id="RSIWNGA"/>
<organism evidence="5 6">
    <name type="scientific">Shouchella clausii</name>
    <name type="common">Alkalihalobacillus clausii</name>
    <dbReference type="NCBI Taxonomy" id="79880"/>
    <lineage>
        <taxon>Bacteria</taxon>
        <taxon>Bacillati</taxon>
        <taxon>Bacillota</taxon>
        <taxon>Bacilli</taxon>
        <taxon>Bacillales</taxon>
        <taxon>Bacillaceae</taxon>
        <taxon>Shouchella</taxon>
    </lineage>
</organism>
<comment type="function">
    <text evidence="3">With LigD forms a non-homologous end joining (NHEJ) DNA repair enzyme, which repairs dsDNA breaks with reduced fidelity. Binds linear dsDNA with 5'- and 3'- overhangs but not closed circular dsDNA nor ssDNA. Recruits and stimulates the ligase activity of LigD.</text>
</comment>
<evidence type="ECO:0000313" key="6">
    <source>
        <dbReference type="Proteomes" id="UP000216207"/>
    </source>
</evidence>
<dbReference type="SMART" id="SM00559">
    <property type="entry name" value="Ku78"/>
    <property type="match status" value="1"/>
</dbReference>
<evidence type="ECO:0000256" key="3">
    <source>
        <dbReference type="HAMAP-Rule" id="MF_01875"/>
    </source>
</evidence>
<dbReference type="EMBL" id="NPCC01000001">
    <property type="protein sequence ID" value="PAE90992.1"/>
    <property type="molecule type" value="Genomic_DNA"/>
</dbReference>
<keyword evidence="3" id="KW-0227">DNA damage</keyword>
<dbReference type="NCBIfam" id="TIGR02772">
    <property type="entry name" value="Ku_bact"/>
    <property type="match status" value="1"/>
</dbReference>
<dbReference type="InterPro" id="IPR006164">
    <property type="entry name" value="DNA_bd_Ku70/Ku80"/>
</dbReference>
<comment type="caution">
    <text evidence="5">The sequence shown here is derived from an EMBL/GenBank/DDBJ whole genome shotgun (WGS) entry which is preliminary data.</text>
</comment>
<dbReference type="GO" id="GO:0003690">
    <property type="term" value="F:double-stranded DNA binding"/>
    <property type="evidence" value="ECO:0007669"/>
    <property type="project" value="UniProtKB-UniRule"/>
</dbReference>
<dbReference type="AlphaFoldDB" id="A0A268P5I7"/>
<feature type="region of interest" description="Disordered" evidence="4">
    <location>
        <begin position="253"/>
        <end position="278"/>
    </location>
</feature>
<reference evidence="5 6" key="1">
    <citation type="submission" date="2017-07" db="EMBL/GenBank/DDBJ databases">
        <title>Isolation and whole genome analysis of endospore-forming bacteria from heroin.</title>
        <authorList>
            <person name="Kalinowski J."/>
            <person name="Ahrens B."/>
            <person name="Al-Dilaimi A."/>
            <person name="Winkler A."/>
            <person name="Wibberg D."/>
            <person name="Schleenbecker U."/>
            <person name="Ruckert C."/>
            <person name="Wolfel R."/>
            <person name="Grass G."/>
        </authorList>
    </citation>
    <scope>NUCLEOTIDE SEQUENCE [LARGE SCALE GENOMIC DNA]</scope>
    <source>
        <strain evidence="5 6">7539</strain>
    </source>
</reference>
<keyword evidence="1 3" id="KW-0238">DNA-binding</keyword>
<dbReference type="InterPro" id="IPR009187">
    <property type="entry name" value="Prok_Ku"/>
</dbReference>
<keyword evidence="3" id="KW-0234">DNA repair</keyword>
<dbReference type="PIRSF" id="PIRSF006493">
    <property type="entry name" value="Prok_Ku"/>
    <property type="match status" value="1"/>
</dbReference>
<gene>
    <name evidence="3" type="primary">ku</name>
    <name evidence="5" type="ORF">CHH72_00215</name>
</gene>
<proteinExistence type="inferred from homology"/>
<name>A0A268P5I7_SHOCL</name>
<comment type="similarity">
    <text evidence="3">Belongs to the prokaryotic Ku family.</text>
</comment>
<dbReference type="PANTHER" id="PTHR41251">
    <property type="entry name" value="NON-HOMOLOGOUS END JOINING PROTEIN KU"/>
    <property type="match status" value="1"/>
</dbReference>
<dbReference type="InterPro" id="IPR016194">
    <property type="entry name" value="SPOC-like_C_dom_sf"/>
</dbReference>
<evidence type="ECO:0000256" key="1">
    <source>
        <dbReference type="ARBA" id="ARBA00023125"/>
    </source>
</evidence>